<dbReference type="Gene3D" id="3.30.1380.10">
    <property type="match status" value="1"/>
</dbReference>
<feature type="region of interest" description="Disordered" evidence="8">
    <location>
        <begin position="306"/>
        <end position="330"/>
    </location>
</feature>
<dbReference type="GO" id="GO:0004252">
    <property type="term" value="F:serine-type endopeptidase activity"/>
    <property type="evidence" value="ECO:0007669"/>
    <property type="project" value="InterPro"/>
</dbReference>
<evidence type="ECO:0000256" key="7">
    <source>
        <dbReference type="ARBA" id="ARBA00023049"/>
    </source>
</evidence>
<evidence type="ECO:0000256" key="5">
    <source>
        <dbReference type="ARBA" id="ARBA00022801"/>
    </source>
</evidence>
<keyword evidence="9" id="KW-1133">Transmembrane helix</keyword>
<keyword evidence="4" id="KW-0574">Periplasm</keyword>
<evidence type="ECO:0000256" key="4">
    <source>
        <dbReference type="ARBA" id="ARBA00022764"/>
    </source>
</evidence>
<dbReference type="GO" id="GO:0008237">
    <property type="term" value="F:metallopeptidase activity"/>
    <property type="evidence" value="ECO:0007669"/>
    <property type="project" value="UniProtKB-KW"/>
</dbReference>
<dbReference type="GO" id="GO:0006508">
    <property type="term" value="P:proteolysis"/>
    <property type="evidence" value="ECO:0007669"/>
    <property type="project" value="UniProtKB-KW"/>
</dbReference>
<feature type="compositionally biased region" description="Basic residues" evidence="8">
    <location>
        <begin position="311"/>
        <end position="329"/>
    </location>
</feature>
<dbReference type="InterPro" id="IPR005073">
    <property type="entry name" value="Peptidase_M74"/>
</dbReference>
<organism evidence="10 11">
    <name type="scientific">Cohaesibacter gelatinilyticus</name>
    <dbReference type="NCBI Taxonomy" id="372072"/>
    <lineage>
        <taxon>Bacteria</taxon>
        <taxon>Pseudomonadati</taxon>
        <taxon>Pseudomonadota</taxon>
        <taxon>Alphaproteobacteria</taxon>
        <taxon>Hyphomicrobiales</taxon>
        <taxon>Cohaesibacteraceae</taxon>
    </lineage>
</organism>
<keyword evidence="11" id="KW-1185">Reference proteome</keyword>
<keyword evidence="3" id="KW-0732">Signal</keyword>
<sequence>MYDLTRLVTVKRQVTKEEIETMGQSGQRYFARQCLDASCNVKKAKSWSSSFGAMILSLALVVPMMSLASKPAIAQTAAKKLFGKKRAPANLQARAIGSYAKGCLAGGRALSIDGPAWQAMRLSRNRNWGHPQLIAFLERLAVDAQAYDGWNGLLVGDLAQPRGGPMLTGHASHQIGLDADIWLRPMPARRFTRKEREKVSAISMLKKGTRTVDSNKFSMAHFRVIKRAASTPGVARIFVHPGIKKALCDRAGNDRAWLRQVRPWYGHHYHFHVRMKCPNDSVGCKNQAPPPAGDGCGKELSWWLSDEPWKPKKPKKPKKPGKKPKKKRQITLADLPQACSVVLDAAPATGQATPVMAAKAANYQSIPVLLQLPKPRPLQR</sequence>
<dbReference type="Pfam" id="PF03411">
    <property type="entry name" value="Peptidase_M74"/>
    <property type="match status" value="1"/>
</dbReference>
<accession>A0A285PJK7</accession>
<evidence type="ECO:0000256" key="3">
    <source>
        <dbReference type="ARBA" id="ARBA00022729"/>
    </source>
</evidence>
<dbReference type="Proteomes" id="UP000219439">
    <property type="component" value="Unassembled WGS sequence"/>
</dbReference>
<keyword evidence="5" id="KW-0378">Hydrolase</keyword>
<dbReference type="SUPFAM" id="SSF55166">
    <property type="entry name" value="Hedgehog/DD-peptidase"/>
    <property type="match status" value="1"/>
</dbReference>
<dbReference type="AlphaFoldDB" id="A0A285PJK7"/>
<keyword evidence="9" id="KW-0812">Transmembrane</keyword>
<evidence type="ECO:0000256" key="1">
    <source>
        <dbReference type="ARBA" id="ARBA00022670"/>
    </source>
</evidence>
<evidence type="ECO:0000256" key="9">
    <source>
        <dbReference type="SAM" id="Phobius"/>
    </source>
</evidence>
<evidence type="ECO:0000313" key="11">
    <source>
        <dbReference type="Proteomes" id="UP000219439"/>
    </source>
</evidence>
<keyword evidence="9" id="KW-0472">Membrane</keyword>
<dbReference type="GO" id="GO:0046872">
    <property type="term" value="F:metal ion binding"/>
    <property type="evidence" value="ECO:0007669"/>
    <property type="project" value="UniProtKB-KW"/>
</dbReference>
<name>A0A285PJK7_9HYPH</name>
<proteinExistence type="predicted"/>
<evidence type="ECO:0000256" key="8">
    <source>
        <dbReference type="SAM" id="MobiDB-lite"/>
    </source>
</evidence>
<evidence type="ECO:0000256" key="6">
    <source>
        <dbReference type="ARBA" id="ARBA00022833"/>
    </source>
</evidence>
<dbReference type="EMBL" id="OBEL01000003">
    <property type="protein sequence ID" value="SNZ20061.1"/>
    <property type="molecule type" value="Genomic_DNA"/>
</dbReference>
<keyword evidence="7" id="KW-0482">Metalloprotease</keyword>
<keyword evidence="6" id="KW-0862">Zinc</keyword>
<reference evidence="10 11" key="1">
    <citation type="submission" date="2017-09" db="EMBL/GenBank/DDBJ databases">
        <authorList>
            <person name="Ehlers B."/>
            <person name="Leendertz F.H."/>
        </authorList>
    </citation>
    <scope>NUCLEOTIDE SEQUENCE [LARGE SCALE GENOMIC DNA]</scope>
    <source>
        <strain evidence="10 11">DSM 18289</strain>
    </source>
</reference>
<dbReference type="GO" id="GO:0030288">
    <property type="term" value="C:outer membrane-bounded periplasmic space"/>
    <property type="evidence" value="ECO:0007669"/>
    <property type="project" value="InterPro"/>
</dbReference>
<gene>
    <name evidence="10" type="ORF">SAMN06265368_3159</name>
</gene>
<keyword evidence="2" id="KW-0479">Metal-binding</keyword>
<evidence type="ECO:0000256" key="2">
    <source>
        <dbReference type="ARBA" id="ARBA00022723"/>
    </source>
</evidence>
<dbReference type="NCBIfam" id="NF006947">
    <property type="entry name" value="PRK09429.1"/>
    <property type="match status" value="1"/>
</dbReference>
<dbReference type="InterPro" id="IPR009045">
    <property type="entry name" value="Zn_M74/Hedgehog-like"/>
</dbReference>
<evidence type="ECO:0000313" key="10">
    <source>
        <dbReference type="EMBL" id="SNZ20061.1"/>
    </source>
</evidence>
<keyword evidence="1" id="KW-0645">Protease</keyword>
<feature type="transmembrane region" description="Helical" evidence="9">
    <location>
        <begin position="51"/>
        <end position="69"/>
    </location>
</feature>
<protein>
    <submittedName>
        <fullName evidence="10">Penicillin-insensitive murein endopeptidase</fullName>
    </submittedName>
</protein>